<feature type="compositionally biased region" description="Polar residues" evidence="1">
    <location>
        <begin position="1"/>
        <end position="16"/>
    </location>
</feature>
<dbReference type="KEGG" id="pbl:PAAG_03461"/>
<protein>
    <submittedName>
        <fullName evidence="2">Uncharacterized protein</fullName>
    </submittedName>
</protein>
<dbReference type="EMBL" id="KN293998">
    <property type="protein sequence ID" value="EEH41175.2"/>
    <property type="molecule type" value="Genomic_DNA"/>
</dbReference>
<feature type="compositionally biased region" description="Polar residues" evidence="1">
    <location>
        <begin position="251"/>
        <end position="276"/>
    </location>
</feature>
<accession>C1GX87</accession>
<feature type="region of interest" description="Disordered" evidence="1">
    <location>
        <begin position="1"/>
        <end position="38"/>
    </location>
</feature>
<dbReference type="OrthoDB" id="4187428at2759"/>
<evidence type="ECO:0000256" key="1">
    <source>
        <dbReference type="SAM" id="MobiDB-lite"/>
    </source>
</evidence>
<gene>
    <name evidence="2" type="ORF">PAAG_03461</name>
</gene>
<keyword evidence="3" id="KW-1185">Reference proteome</keyword>
<evidence type="ECO:0000313" key="2">
    <source>
        <dbReference type="EMBL" id="EEH41175.2"/>
    </source>
</evidence>
<dbReference type="VEuPathDB" id="FungiDB:PAAG_03461"/>
<feature type="compositionally biased region" description="Polar residues" evidence="1">
    <location>
        <begin position="693"/>
        <end position="706"/>
    </location>
</feature>
<dbReference type="RefSeq" id="XP_015701950.1">
    <property type="nucleotide sequence ID" value="XM_015844976.1"/>
</dbReference>
<feature type="region of interest" description="Disordered" evidence="1">
    <location>
        <begin position="681"/>
        <end position="720"/>
    </location>
</feature>
<dbReference type="Proteomes" id="UP000002059">
    <property type="component" value="Partially assembled WGS sequence"/>
</dbReference>
<organism evidence="2 3">
    <name type="scientific">Paracoccidioides lutzii (strain ATCC MYA-826 / Pb01)</name>
    <name type="common">Paracoccidioides brasiliensis</name>
    <dbReference type="NCBI Taxonomy" id="502779"/>
    <lineage>
        <taxon>Eukaryota</taxon>
        <taxon>Fungi</taxon>
        <taxon>Dikarya</taxon>
        <taxon>Ascomycota</taxon>
        <taxon>Pezizomycotina</taxon>
        <taxon>Eurotiomycetes</taxon>
        <taxon>Eurotiomycetidae</taxon>
        <taxon>Onygenales</taxon>
        <taxon>Ajellomycetaceae</taxon>
        <taxon>Paracoccidioides</taxon>
    </lineage>
</organism>
<sequence length="753" mass="84057">MGPKRNPTNASTLYEQSSSSTSERDAEAPHTPTEEEIQAVEHERERLEKYKKLLDLQQQINTLRAEIQASESKQRETEPTDHTISANLAFCGHSASLSTPTKTNTLRTMMNAKSLKQPRISMPNFNKIGNNNYTNLKTPITWNEFYNWIHANIINPDNGHLDYELKYQELKQSEGQTLHGFVSTLQSVEGYLREKYSDYHRKIHLFNKILPSLRAEFERYAVKLNDLSYDAFITKLGIVESNILKTTISSSATMQKKSASRGNNSRGVAPTAPQNNSRKRKERSDTWCDVHQSTTHSNADCKAQKNKSFRNNSSTSKFPPKPSFKPNPKEIKKRNKKRVLLVNSGPNHVIYNLQSALHSQLNDFDGHQTRSFGTIKLAGEVSDNKGSTVRESHSFHIVKLSDYDMILEFPWLKQLNPLIDWKDGEFYLHKKLSNQKINLSAADAANELLTGVSGYVLTIVPSSTSPASGPFAGTSGLHAGGPQVSVPASGRAPEASTLLGYSPSPGSFETSTADDNLVIRLALSKSELAREQEKRRALELEIQLEPLRAAARTAAAANPPMAPPVRAWNVEFGAAFEHVLFDLDSDVGRAIAQFKRDTKSINKPNMLSGTANYLTWKSSIKSRLTLEAFPSEDLIFHIFYSALPTTWRNYVQKKIEKVQTSKSTAVILDVIPIMEEIRSRVGPSKNKKKDAPPSTQVNAANPSHSNARPGAYHGRDHGDRPTCPECKTSHHGICWLAHPDKALRSDRRITPIA</sequence>
<dbReference type="Gene3D" id="2.40.70.10">
    <property type="entry name" value="Acid Proteases"/>
    <property type="match status" value="1"/>
</dbReference>
<reference evidence="2 3" key="1">
    <citation type="journal article" date="2011" name="PLoS Genet.">
        <title>Comparative genomic analysis of human fungal pathogens causing paracoccidioidomycosis.</title>
        <authorList>
            <person name="Desjardins C.A."/>
            <person name="Champion M.D."/>
            <person name="Holder J.W."/>
            <person name="Muszewska A."/>
            <person name="Goldberg J."/>
            <person name="Bailao A.M."/>
            <person name="Brigido M.M."/>
            <person name="Ferreira M.E."/>
            <person name="Garcia A.M."/>
            <person name="Grynberg M."/>
            <person name="Gujja S."/>
            <person name="Heiman D.I."/>
            <person name="Henn M.R."/>
            <person name="Kodira C.D."/>
            <person name="Leon-Narvaez H."/>
            <person name="Longo L.V."/>
            <person name="Ma L.J."/>
            <person name="Malavazi I."/>
            <person name="Matsuo A.L."/>
            <person name="Morais F.V."/>
            <person name="Pereira M."/>
            <person name="Rodriguez-Brito S."/>
            <person name="Sakthikumar S."/>
            <person name="Salem-Izacc S.M."/>
            <person name="Sykes S.M."/>
            <person name="Teixeira M.M."/>
            <person name="Vallejo M.C."/>
            <person name="Walter M.E."/>
            <person name="Yandava C."/>
            <person name="Young S."/>
            <person name="Zeng Q."/>
            <person name="Zucker J."/>
            <person name="Felipe M.S."/>
            <person name="Goldman G.H."/>
            <person name="Haas B.J."/>
            <person name="McEwen J.G."/>
            <person name="Nino-Vega G."/>
            <person name="Puccia R."/>
            <person name="San-Blas G."/>
            <person name="Soares C.M."/>
            <person name="Birren B.W."/>
            <person name="Cuomo C.A."/>
        </authorList>
    </citation>
    <scope>NUCLEOTIDE SEQUENCE [LARGE SCALE GENOMIC DNA]</scope>
    <source>
        <strain evidence="3">ATCC MYA-826 / Pb01</strain>
    </source>
</reference>
<name>C1GX87_PARBA</name>
<feature type="region of interest" description="Disordered" evidence="1">
    <location>
        <begin position="251"/>
        <end position="336"/>
    </location>
</feature>
<dbReference type="AlphaFoldDB" id="C1GX87"/>
<proteinExistence type="predicted"/>
<evidence type="ECO:0000313" key="3">
    <source>
        <dbReference type="Proteomes" id="UP000002059"/>
    </source>
</evidence>
<dbReference type="InterPro" id="IPR021109">
    <property type="entry name" value="Peptidase_aspartic_dom_sf"/>
</dbReference>
<dbReference type="HOGENOM" id="CLU_369639_0_0_1"/>
<dbReference type="GeneID" id="9098142"/>